<keyword evidence="3" id="KW-0720">Serine protease</keyword>
<dbReference type="PROSITE" id="PS50240">
    <property type="entry name" value="TRYPSIN_DOM"/>
    <property type="match status" value="1"/>
</dbReference>
<dbReference type="InterPro" id="IPR050430">
    <property type="entry name" value="Peptidase_S1"/>
</dbReference>
<reference evidence="6" key="1">
    <citation type="journal article" date="2014" name="BMC Genomics">
        <title>Genomic insights into the serine protease gene family and expression profile analysis in the planthopper, Nilaparvata lugens.</title>
        <authorList>
            <person name="Bao Y.Y."/>
            <person name="Qin X."/>
            <person name="Yu B."/>
            <person name="Chen L.B."/>
            <person name="Wang Z.C."/>
            <person name="Zhang C.X."/>
        </authorList>
    </citation>
    <scope>NUCLEOTIDE SEQUENCE</scope>
</reference>
<sequence length="290" mass="32568">MRRYYDRWFLESSSYKMFVIKVILVIICATVTFGETINGDEGYTAERIIGGKLSKISKYPYTVAVYVDGYLNGAGAILNNQWVIGSGFSVSTADSAANVTVRVASNGAYKGGLVKQVKRFVVHPKLRGWDHDMALLQFKTPLKRNTRNAKSIQLGSHLPKSGQKTICTGYGSRQNESTPGIELVFDGLFKEIELPYMPYKECVKYHNATLFFTKNNFCTKTEYLSSPYARDFGGPLVYKKKLIGLFAGAPRCSGVIKPAVYADVTREHKWINSTIKKYSHLQNLEIAEYE</sequence>
<dbReference type="InterPro" id="IPR043504">
    <property type="entry name" value="Peptidase_S1_PA_chymotrypsin"/>
</dbReference>
<feature type="domain" description="Peptidase S1" evidence="5">
    <location>
        <begin position="48"/>
        <end position="276"/>
    </location>
</feature>
<evidence type="ECO:0000313" key="6">
    <source>
        <dbReference type="EMBL" id="AID60358.1"/>
    </source>
</evidence>
<evidence type="ECO:0000259" key="5">
    <source>
        <dbReference type="PROSITE" id="PS50240"/>
    </source>
</evidence>
<dbReference type="AlphaFoldDB" id="A0A068F5C6"/>
<evidence type="ECO:0000256" key="1">
    <source>
        <dbReference type="ARBA" id="ARBA00022670"/>
    </source>
</evidence>
<evidence type="ECO:0000256" key="3">
    <source>
        <dbReference type="ARBA" id="ARBA00022825"/>
    </source>
</evidence>
<dbReference type="Gene3D" id="2.40.10.10">
    <property type="entry name" value="Trypsin-like serine proteases"/>
    <property type="match status" value="1"/>
</dbReference>
<evidence type="ECO:0000256" key="4">
    <source>
        <dbReference type="ARBA" id="ARBA00023157"/>
    </source>
</evidence>
<dbReference type="OrthoDB" id="9425590at2759"/>
<organism evidence="6">
    <name type="scientific">Nilaparvata lugens</name>
    <name type="common">Brown planthopper</name>
    <dbReference type="NCBI Taxonomy" id="108931"/>
    <lineage>
        <taxon>Eukaryota</taxon>
        <taxon>Metazoa</taxon>
        <taxon>Ecdysozoa</taxon>
        <taxon>Arthropoda</taxon>
        <taxon>Hexapoda</taxon>
        <taxon>Insecta</taxon>
        <taxon>Pterygota</taxon>
        <taxon>Neoptera</taxon>
        <taxon>Paraneoptera</taxon>
        <taxon>Hemiptera</taxon>
        <taxon>Auchenorrhyncha</taxon>
        <taxon>Fulgoroidea</taxon>
        <taxon>Delphacidae</taxon>
        <taxon>Delphacinae</taxon>
        <taxon>Nilaparvata</taxon>
    </lineage>
</organism>
<keyword evidence="4" id="KW-1015">Disulfide bond</keyword>
<evidence type="ECO:0000256" key="2">
    <source>
        <dbReference type="ARBA" id="ARBA00022801"/>
    </source>
</evidence>
<dbReference type="SUPFAM" id="SSF50494">
    <property type="entry name" value="Trypsin-like serine proteases"/>
    <property type="match status" value="1"/>
</dbReference>
<dbReference type="GO" id="GO:0006508">
    <property type="term" value="P:proteolysis"/>
    <property type="evidence" value="ECO:0007669"/>
    <property type="project" value="UniProtKB-KW"/>
</dbReference>
<dbReference type="EMBL" id="KJ512135">
    <property type="protein sequence ID" value="AID60358.1"/>
    <property type="molecule type" value="mRNA"/>
</dbReference>
<dbReference type="InterPro" id="IPR009003">
    <property type="entry name" value="Peptidase_S1_PA"/>
</dbReference>
<name>A0A068F5C6_NILLU</name>
<accession>A0A068F5C6</accession>
<dbReference type="PANTHER" id="PTHR24276:SF94">
    <property type="entry name" value="AT20289P-RELATED"/>
    <property type="match status" value="1"/>
</dbReference>
<dbReference type="InterPro" id="IPR001254">
    <property type="entry name" value="Trypsin_dom"/>
</dbReference>
<dbReference type="Pfam" id="PF00089">
    <property type="entry name" value="Trypsin"/>
    <property type="match status" value="1"/>
</dbReference>
<dbReference type="SMART" id="SM00020">
    <property type="entry name" value="Tryp_SPc"/>
    <property type="match status" value="1"/>
</dbReference>
<keyword evidence="1" id="KW-0645">Protease</keyword>
<dbReference type="PANTHER" id="PTHR24276">
    <property type="entry name" value="POLYSERASE-RELATED"/>
    <property type="match status" value="1"/>
</dbReference>
<dbReference type="GO" id="GO:0004252">
    <property type="term" value="F:serine-type endopeptidase activity"/>
    <property type="evidence" value="ECO:0007669"/>
    <property type="project" value="InterPro"/>
</dbReference>
<protein>
    <submittedName>
        <fullName evidence="6">Trypsin-24</fullName>
    </submittedName>
</protein>
<keyword evidence="2" id="KW-0378">Hydrolase</keyword>
<reference evidence="6" key="2">
    <citation type="submission" date="2014-02" db="EMBL/GenBank/DDBJ databases">
        <authorList>
            <person name="Bao Y.-Y."/>
            <person name="Zhang C.-X."/>
        </authorList>
    </citation>
    <scope>NUCLEOTIDE SEQUENCE</scope>
</reference>
<proteinExistence type="evidence at transcript level"/>